<dbReference type="NCBIfam" id="TIGR00229">
    <property type="entry name" value="sensory_box"/>
    <property type="match status" value="2"/>
</dbReference>
<evidence type="ECO:0000259" key="7">
    <source>
        <dbReference type="PROSITE" id="PS50113"/>
    </source>
</evidence>
<feature type="transmembrane region" description="Helical" evidence="5">
    <location>
        <begin position="62"/>
        <end position="82"/>
    </location>
</feature>
<dbReference type="eggNOG" id="COG5001">
    <property type="taxonomic scope" value="Bacteria"/>
</dbReference>
<dbReference type="InterPro" id="IPR035965">
    <property type="entry name" value="PAS-like_dom_sf"/>
</dbReference>
<dbReference type="CDD" id="cd00130">
    <property type="entry name" value="PAS"/>
    <property type="match status" value="2"/>
</dbReference>
<feature type="transmembrane region" description="Helical" evidence="5">
    <location>
        <begin position="20"/>
        <end position="41"/>
    </location>
</feature>
<dbReference type="OrthoDB" id="6168558at2"/>
<dbReference type="InterPro" id="IPR001633">
    <property type="entry name" value="EAL_dom"/>
</dbReference>
<dbReference type="CDD" id="cd01949">
    <property type="entry name" value="GGDEF"/>
    <property type="match status" value="1"/>
</dbReference>
<name>A0A081FVY8_9GAMM</name>
<evidence type="ECO:0000256" key="4">
    <source>
        <dbReference type="ARBA" id="ARBA00051114"/>
    </source>
</evidence>
<evidence type="ECO:0000259" key="9">
    <source>
        <dbReference type="PROSITE" id="PS50887"/>
    </source>
</evidence>
<dbReference type="PROSITE" id="PS50113">
    <property type="entry name" value="PAC"/>
    <property type="match status" value="2"/>
</dbReference>
<evidence type="ECO:0000259" key="8">
    <source>
        <dbReference type="PROSITE" id="PS50883"/>
    </source>
</evidence>
<dbReference type="CDD" id="cd01948">
    <property type="entry name" value="EAL"/>
    <property type="match status" value="1"/>
</dbReference>
<reference evidence="10 11" key="1">
    <citation type="submission" date="2014-04" db="EMBL/GenBank/DDBJ databases">
        <title>Marinobacterium kochiensis sp. nov., isolated from sediment sample collected from Kochi backwaters in Kerala, India.</title>
        <authorList>
            <person name="Singh A."/>
            <person name="Pinnaka A.K."/>
        </authorList>
    </citation>
    <scope>NUCLEOTIDE SEQUENCE [LARGE SCALE GENOMIC DNA]</scope>
    <source>
        <strain evidence="10 11">AK27</strain>
    </source>
</reference>
<dbReference type="Gene3D" id="3.30.450.20">
    <property type="entry name" value="PAS domain"/>
    <property type="match status" value="2"/>
</dbReference>
<dbReference type="EC" id="3.1.4.52" evidence="2"/>
<dbReference type="PROSITE" id="PS50112">
    <property type="entry name" value="PAS"/>
    <property type="match status" value="2"/>
</dbReference>
<dbReference type="SUPFAM" id="SSF55785">
    <property type="entry name" value="PYP-like sensor domain (PAS domain)"/>
    <property type="match status" value="2"/>
</dbReference>
<comment type="caution">
    <text evidence="10">The sequence shown here is derived from an EMBL/GenBank/DDBJ whole genome shotgun (WGS) entry which is preliminary data.</text>
</comment>
<dbReference type="SMART" id="SM00267">
    <property type="entry name" value="GGDEF"/>
    <property type="match status" value="1"/>
</dbReference>
<organism evidence="10 11">
    <name type="scientific">Marinobacterium lacunae</name>
    <dbReference type="NCBI Taxonomy" id="1232683"/>
    <lineage>
        <taxon>Bacteria</taxon>
        <taxon>Pseudomonadati</taxon>
        <taxon>Pseudomonadota</taxon>
        <taxon>Gammaproteobacteria</taxon>
        <taxon>Oceanospirillales</taxon>
        <taxon>Oceanospirillaceae</taxon>
        <taxon>Marinobacterium</taxon>
    </lineage>
</organism>
<evidence type="ECO:0000256" key="3">
    <source>
        <dbReference type="ARBA" id="ARBA00022636"/>
    </source>
</evidence>
<evidence type="ECO:0000256" key="1">
    <source>
        <dbReference type="ARBA" id="ARBA00001946"/>
    </source>
</evidence>
<feature type="domain" description="PAC" evidence="7">
    <location>
        <begin position="162"/>
        <end position="215"/>
    </location>
</feature>
<proteinExistence type="predicted"/>
<sequence length="768" mass="87128">MHDDKAKKPLAPLRGRSFSWPSAALKISLIYCFFSLLWIFLSDSLLEMMVSDIRILTFLQTVKGFGFVFLSTLLIFSLTYFYTKKMHSAQTHLRTLIDTIPDLVWLKDADGLYLGCNRKFERLYGARESEILGRSDYDFVDTELADFFRRHDRAAMYADKPSINEEQVKYANDGHTEILETIKTPMKDESGRLIGILGVGRDITLRKQRETDIKVLTQALEQSPVSVILTDPERRVSFVNRAFEDTSGYPAHQVVGRTMEFIDPQSNAPEIVEQIRDHLAAGKAWQGEIKSRRQNGELYWEYAYLSPVQTEEGEVSHLLVLKEDISLRKQQEQQLKHQAHFDALTELPNRVLIMDRLQQLIRDAERNQEYVVVMFLDLDDFKKVNDSMGHDVGDLALIEAARRLSGAVRGGDSVGRLGGDEFIVLAGHFSQKEDVQVVADNILERFRRPFDLGNREVLLTTSIGIAIYPSDGDTQSELLKNADTAMYQSKEQGRNRYAFYTDALNQSISRRLQIEGYLRGAIERGELMLHYQPQYDVSSQRVTGVEALLRWNSPELGQVGPDEFIPIAEQSGLILPIGRFVLQTALAAAKRWIELDPDFKLAVNISPAQFRDESLVSFLQEELAKHQYPASRLELEITEGILMRGGTQVEETLAALHEMGVCLSMDDFGTGYSSLSYLRKYPVDELKIDRSFVNEMTVDESDRELVNAAISLSRGLGLRVVAEGVETAEQLQALKELECGVVQGFWLSEPVPQEHIGKMLERQARLPV</sequence>
<dbReference type="PROSITE" id="PS50883">
    <property type="entry name" value="EAL"/>
    <property type="match status" value="1"/>
</dbReference>
<feature type="domain" description="PAS" evidence="6">
    <location>
        <begin position="89"/>
        <end position="159"/>
    </location>
</feature>
<dbReference type="InterPro" id="IPR043128">
    <property type="entry name" value="Rev_trsase/Diguanyl_cyclase"/>
</dbReference>
<dbReference type="SMART" id="SM00091">
    <property type="entry name" value="PAS"/>
    <property type="match status" value="2"/>
</dbReference>
<dbReference type="Pfam" id="PF00563">
    <property type="entry name" value="EAL"/>
    <property type="match status" value="1"/>
</dbReference>
<dbReference type="FunFam" id="3.30.70.270:FF:000001">
    <property type="entry name" value="Diguanylate cyclase domain protein"/>
    <property type="match status" value="1"/>
</dbReference>
<dbReference type="InterPro" id="IPR000160">
    <property type="entry name" value="GGDEF_dom"/>
</dbReference>
<feature type="domain" description="GGDEF" evidence="9">
    <location>
        <begin position="369"/>
        <end position="502"/>
    </location>
</feature>
<evidence type="ECO:0000313" key="11">
    <source>
        <dbReference type="Proteomes" id="UP000028252"/>
    </source>
</evidence>
<dbReference type="InterPro" id="IPR001610">
    <property type="entry name" value="PAC"/>
</dbReference>
<dbReference type="STRING" id="1232683.ADIMK_3165"/>
<dbReference type="InterPro" id="IPR000014">
    <property type="entry name" value="PAS"/>
</dbReference>
<dbReference type="Pfam" id="PF00990">
    <property type="entry name" value="GGDEF"/>
    <property type="match status" value="1"/>
</dbReference>
<dbReference type="Proteomes" id="UP000028252">
    <property type="component" value="Unassembled WGS sequence"/>
</dbReference>
<dbReference type="PANTHER" id="PTHR44757:SF2">
    <property type="entry name" value="BIOFILM ARCHITECTURE MAINTENANCE PROTEIN MBAA"/>
    <property type="match status" value="1"/>
</dbReference>
<accession>A0A081FVY8</accession>
<evidence type="ECO:0000256" key="5">
    <source>
        <dbReference type="SAM" id="Phobius"/>
    </source>
</evidence>
<evidence type="ECO:0000313" key="10">
    <source>
        <dbReference type="EMBL" id="KEA62693.1"/>
    </source>
</evidence>
<keyword evidence="11" id="KW-1185">Reference proteome</keyword>
<dbReference type="NCBIfam" id="TIGR00254">
    <property type="entry name" value="GGDEF"/>
    <property type="match status" value="1"/>
</dbReference>
<dbReference type="SMART" id="SM00086">
    <property type="entry name" value="PAC"/>
    <property type="match status" value="2"/>
</dbReference>
<keyword evidence="5" id="KW-0472">Membrane</keyword>
<evidence type="ECO:0000259" key="6">
    <source>
        <dbReference type="PROSITE" id="PS50112"/>
    </source>
</evidence>
<dbReference type="InterPro" id="IPR000700">
    <property type="entry name" value="PAS-assoc_C"/>
</dbReference>
<keyword evidence="5" id="KW-0812">Transmembrane</keyword>
<dbReference type="AlphaFoldDB" id="A0A081FVY8"/>
<comment type="catalytic activity">
    <reaction evidence="4">
        <text>3',3'-c-di-GMP + H2O = 5'-phosphoguanylyl(3'-&gt;5')guanosine + H(+)</text>
        <dbReference type="Rhea" id="RHEA:24902"/>
        <dbReference type="ChEBI" id="CHEBI:15377"/>
        <dbReference type="ChEBI" id="CHEBI:15378"/>
        <dbReference type="ChEBI" id="CHEBI:58754"/>
        <dbReference type="ChEBI" id="CHEBI:58805"/>
        <dbReference type="EC" id="3.1.4.52"/>
    </reaction>
    <physiologicalReaction direction="left-to-right" evidence="4">
        <dbReference type="Rhea" id="RHEA:24903"/>
    </physiologicalReaction>
</comment>
<dbReference type="SUPFAM" id="SSF55073">
    <property type="entry name" value="Nucleotide cyclase"/>
    <property type="match status" value="1"/>
</dbReference>
<comment type="cofactor">
    <cofactor evidence="1">
        <name>Mg(2+)</name>
        <dbReference type="ChEBI" id="CHEBI:18420"/>
    </cofactor>
</comment>
<dbReference type="Pfam" id="PF08448">
    <property type="entry name" value="PAS_4"/>
    <property type="match status" value="2"/>
</dbReference>
<dbReference type="PATRIC" id="fig|1232683.4.peg.3115"/>
<gene>
    <name evidence="10" type="ORF">ADIMK_3165</name>
</gene>
<feature type="domain" description="PAS" evidence="6">
    <location>
        <begin position="212"/>
        <end position="266"/>
    </location>
</feature>
<dbReference type="SUPFAM" id="SSF141868">
    <property type="entry name" value="EAL domain-like"/>
    <property type="match status" value="1"/>
</dbReference>
<protein>
    <recommendedName>
        <fullName evidence="2">cyclic-guanylate-specific phosphodiesterase</fullName>
        <ecNumber evidence="2">3.1.4.52</ecNumber>
    </recommendedName>
</protein>
<dbReference type="PANTHER" id="PTHR44757">
    <property type="entry name" value="DIGUANYLATE CYCLASE DGCP"/>
    <property type="match status" value="1"/>
</dbReference>
<dbReference type="PROSITE" id="PS50887">
    <property type="entry name" value="GGDEF"/>
    <property type="match status" value="1"/>
</dbReference>
<evidence type="ECO:0000256" key="2">
    <source>
        <dbReference type="ARBA" id="ARBA00012282"/>
    </source>
</evidence>
<keyword evidence="5" id="KW-1133">Transmembrane helix</keyword>
<dbReference type="Gene3D" id="3.20.20.450">
    <property type="entry name" value="EAL domain"/>
    <property type="match status" value="1"/>
</dbReference>
<dbReference type="FunFam" id="3.20.20.450:FF:000001">
    <property type="entry name" value="Cyclic di-GMP phosphodiesterase yahA"/>
    <property type="match status" value="1"/>
</dbReference>
<keyword evidence="3" id="KW-0973">c-di-GMP</keyword>
<dbReference type="GO" id="GO:0071111">
    <property type="term" value="F:cyclic-guanylate-specific phosphodiesterase activity"/>
    <property type="evidence" value="ECO:0007669"/>
    <property type="project" value="UniProtKB-EC"/>
</dbReference>
<dbReference type="EMBL" id="JMQN01000047">
    <property type="protein sequence ID" value="KEA62693.1"/>
    <property type="molecule type" value="Genomic_DNA"/>
</dbReference>
<dbReference type="RefSeq" id="WP_051693020.1">
    <property type="nucleotide sequence ID" value="NZ_JMQN01000047.1"/>
</dbReference>
<dbReference type="InterPro" id="IPR029787">
    <property type="entry name" value="Nucleotide_cyclase"/>
</dbReference>
<dbReference type="InterPro" id="IPR052155">
    <property type="entry name" value="Biofilm_reg_signaling"/>
</dbReference>
<dbReference type="Gene3D" id="3.30.70.270">
    <property type="match status" value="1"/>
</dbReference>
<dbReference type="InterPro" id="IPR013656">
    <property type="entry name" value="PAS_4"/>
</dbReference>
<dbReference type="InterPro" id="IPR035919">
    <property type="entry name" value="EAL_sf"/>
</dbReference>
<feature type="domain" description="PAC" evidence="7">
    <location>
        <begin position="285"/>
        <end position="337"/>
    </location>
</feature>
<dbReference type="SMART" id="SM00052">
    <property type="entry name" value="EAL"/>
    <property type="match status" value="1"/>
</dbReference>
<feature type="domain" description="EAL" evidence="8">
    <location>
        <begin position="511"/>
        <end position="764"/>
    </location>
</feature>
<dbReference type="GO" id="GO:0071732">
    <property type="term" value="P:cellular response to nitric oxide"/>
    <property type="evidence" value="ECO:0007669"/>
    <property type="project" value="UniProtKB-ARBA"/>
</dbReference>